<reference evidence="6" key="1">
    <citation type="submission" date="2017-01" db="EMBL/GenBank/DDBJ databases">
        <title>Comparative genomics of anhydrobiosis in the tardigrade Hypsibius dujardini.</title>
        <authorList>
            <person name="Yoshida Y."/>
            <person name="Koutsovoulos G."/>
            <person name="Laetsch D."/>
            <person name="Stevens L."/>
            <person name="Kumar S."/>
            <person name="Horikawa D."/>
            <person name="Ishino K."/>
            <person name="Komine S."/>
            <person name="Tomita M."/>
            <person name="Blaxter M."/>
            <person name="Arakawa K."/>
        </authorList>
    </citation>
    <scope>NUCLEOTIDE SEQUENCE [LARGE SCALE GENOMIC DNA]</scope>
    <source>
        <strain evidence="6">Z151</strain>
    </source>
</reference>
<keyword evidence="6" id="KW-1185">Reference proteome</keyword>
<accession>A0A1W0XAN1</accession>
<name>A0A1W0XAN1_HYPEX</name>
<protein>
    <submittedName>
        <fullName evidence="5">WD repeat-containing protein 11</fullName>
    </submittedName>
</protein>
<dbReference type="Pfam" id="PF23752">
    <property type="entry name" value="Beta-prop_WDR11_2nd"/>
    <property type="match status" value="1"/>
</dbReference>
<dbReference type="SMART" id="SM00320">
    <property type="entry name" value="WD40"/>
    <property type="match status" value="5"/>
</dbReference>
<dbReference type="PANTHER" id="PTHR14593:SF5">
    <property type="entry name" value="WD REPEAT-CONTAINING PROTEIN 11"/>
    <property type="match status" value="1"/>
</dbReference>
<dbReference type="InterPro" id="IPR036322">
    <property type="entry name" value="WD40_repeat_dom_sf"/>
</dbReference>
<dbReference type="Pfam" id="PF23751">
    <property type="entry name" value="Beta-prop_WDR11_1st"/>
    <property type="match status" value="1"/>
</dbReference>
<dbReference type="Pfam" id="PF23753">
    <property type="entry name" value="TPR_WDR11"/>
    <property type="match status" value="1"/>
</dbReference>
<evidence type="ECO:0000313" key="5">
    <source>
        <dbReference type="EMBL" id="OQV24458.1"/>
    </source>
</evidence>
<dbReference type="InterPro" id="IPR015943">
    <property type="entry name" value="WD40/YVTN_repeat-like_dom_sf"/>
</dbReference>
<dbReference type="InterPro" id="IPR057854">
    <property type="entry name" value="TPR_WDR11"/>
</dbReference>
<feature type="region of interest" description="Disordered" evidence="1">
    <location>
        <begin position="1"/>
        <end position="64"/>
    </location>
</feature>
<proteinExistence type="predicted"/>
<dbReference type="GO" id="GO:0005737">
    <property type="term" value="C:cytoplasm"/>
    <property type="evidence" value="ECO:0007669"/>
    <property type="project" value="TreeGrafter"/>
</dbReference>
<feature type="domain" description="WDR11 TPR" evidence="4">
    <location>
        <begin position="932"/>
        <end position="1102"/>
    </location>
</feature>
<dbReference type="AlphaFoldDB" id="A0A1W0XAN1"/>
<evidence type="ECO:0000256" key="1">
    <source>
        <dbReference type="SAM" id="MobiDB-lite"/>
    </source>
</evidence>
<dbReference type="SUPFAM" id="SSF50978">
    <property type="entry name" value="WD40 repeat-like"/>
    <property type="match status" value="1"/>
</dbReference>
<dbReference type="InterPro" id="IPR001680">
    <property type="entry name" value="WD40_rpt"/>
</dbReference>
<dbReference type="InterPro" id="IPR039694">
    <property type="entry name" value="WDR11"/>
</dbReference>
<dbReference type="InterPro" id="IPR057852">
    <property type="entry name" value="Beta-prop_WDR11_1st"/>
</dbReference>
<sequence>MSYSTADQGAIPTKPSLSASSESENSAETATPEVPSLIDTSSRSAPVSPGIRILPNSPSPTNPPVQCENAGTLAICPTALAGSLNAHNEGAFDWGWQGFIAYGCQSLVVVIDAHSMTKVQTLDHHQHLVSHVKWARENYCHGPRQPYSLRLASADIRGNLVVYDVYKGTAQSRFSDSDAPICDMAWHWHQDATQDMLLVLHPGSNLVLWNASTGTIIWRKTYQRIDHLESFDLDPHQADRVLFIAPDGVWMQNDFTLFRASNSELRRVAWHPNGKTDQSAPNNGPLPKDLNQSPTSLRSDVRRRAARFLYRSTPTASTVALDDPNLVAEIFFHRSVHDVLVAVYPRQIVLVSLRYLCPYRTITIDKASADLLSILPLRQKDGFFCLHTNGCLSFRHAVDRKRYETVPQSESTRLMKQCKPYGFVIDPVGEAKCSILMNDGRVLVWSLHSGASKSAESSAKSFRLNLTHSLTPLPAAPLILQAGPRPSNPDRSQFLAVGSGKGNVQLYNLSTNDVGREYFIQNNAVQGLKWITEDLLLVFHYPNTTTPTALVKSEVSILNIITGAVRSIRKSPSDESPIRTIKVSPTKEHFVITFKNGVPEVWSIADGRKLVWHRTRAVPQATAAEWVRVVGTDMGGGVTRQDLILFVDLNGLFQAYKVKGNIVHEDKTSVFATQTTIGHITAMCRKRNKIVMGDVDGSLIKWIPSESMAETKNLNRGWIKSIKFSPKERTMWAAVLFNDGLDVWEIETMELINQLKPKQFKVTSLDWVSGTHLALCCTDGTIRIFDFRNFHSCSSAINREALLDRVSSAYLLSHEALWKAKSSVLLGQYSGILSDRKVIGEGIANFLQSSNLEQMPLIDRCLASALLLGDESDYHFWKACMRAMPWTKSVLRETVNHSDCSFLLNKEALKELHFDVADSTLKCARGSLGRLDCLRRCVQDLVAFGESSRAVEYLLNLDSHEPRYYEDCLKAALLTALQGATSETVQSTIKLVATNLIASSSFIAAGVELLCSIGKIGDACRYLQSAGNYEDAATLASLRLSPDEIKDIYLRWVDYLCAPEINQRSFALLLSLHCGSLDRALELMATSRHFERAAIFLRLCDEGGILEEIRDRNPVICEAIYLEYARYLHGVGLRREALEFCDKGGKNGRLLRQEFEILNHDNVPA</sequence>
<dbReference type="Gene3D" id="2.130.10.10">
    <property type="entry name" value="YVTN repeat-like/Quinoprotein amine dehydrogenase"/>
    <property type="match status" value="3"/>
</dbReference>
<evidence type="ECO:0000259" key="2">
    <source>
        <dbReference type="Pfam" id="PF23751"/>
    </source>
</evidence>
<feature type="domain" description="WDR11 second beta-propeller" evidence="3">
    <location>
        <begin position="494"/>
        <end position="626"/>
    </location>
</feature>
<organism evidence="5 6">
    <name type="scientific">Hypsibius exemplaris</name>
    <name type="common">Freshwater tardigrade</name>
    <dbReference type="NCBI Taxonomy" id="2072580"/>
    <lineage>
        <taxon>Eukaryota</taxon>
        <taxon>Metazoa</taxon>
        <taxon>Ecdysozoa</taxon>
        <taxon>Tardigrada</taxon>
        <taxon>Eutardigrada</taxon>
        <taxon>Parachela</taxon>
        <taxon>Hypsibioidea</taxon>
        <taxon>Hypsibiidae</taxon>
        <taxon>Hypsibius</taxon>
    </lineage>
</organism>
<feature type="compositionally biased region" description="Low complexity" evidence="1">
    <location>
        <begin position="12"/>
        <end position="32"/>
    </location>
</feature>
<dbReference type="EMBL" id="MTYJ01000006">
    <property type="protein sequence ID" value="OQV24458.1"/>
    <property type="molecule type" value="Genomic_DNA"/>
</dbReference>
<dbReference type="Proteomes" id="UP000192578">
    <property type="component" value="Unassembled WGS sequence"/>
</dbReference>
<evidence type="ECO:0000313" key="6">
    <source>
        <dbReference type="Proteomes" id="UP000192578"/>
    </source>
</evidence>
<feature type="domain" description="WDR11 first beta-propeller" evidence="2">
    <location>
        <begin position="86"/>
        <end position="241"/>
    </location>
</feature>
<comment type="caution">
    <text evidence="5">The sequence shown here is derived from an EMBL/GenBank/DDBJ whole genome shotgun (WGS) entry which is preliminary data.</text>
</comment>
<dbReference type="InterPro" id="IPR057853">
    <property type="entry name" value="Beta-prop_WDR11_2nd"/>
</dbReference>
<gene>
    <name evidence="5" type="ORF">BV898_01522</name>
</gene>
<dbReference type="PANTHER" id="PTHR14593">
    <property type="entry name" value="WD REPEAT-CONTAINING PROTEIN 11"/>
    <property type="match status" value="1"/>
</dbReference>
<dbReference type="OrthoDB" id="1291858at2759"/>
<feature type="region of interest" description="Disordered" evidence="1">
    <location>
        <begin position="272"/>
        <end position="297"/>
    </location>
</feature>
<evidence type="ECO:0000259" key="4">
    <source>
        <dbReference type="Pfam" id="PF23753"/>
    </source>
</evidence>
<evidence type="ECO:0000259" key="3">
    <source>
        <dbReference type="Pfam" id="PF23752"/>
    </source>
</evidence>